<dbReference type="EMBL" id="VSRR010001815">
    <property type="protein sequence ID" value="MPC27859.1"/>
    <property type="molecule type" value="Genomic_DNA"/>
</dbReference>
<accession>A0A5B7E366</accession>
<dbReference type="Proteomes" id="UP000324222">
    <property type="component" value="Unassembled WGS sequence"/>
</dbReference>
<dbReference type="AlphaFoldDB" id="A0A5B7E366"/>
<gene>
    <name evidence="1" type="ORF">E2C01_021046</name>
</gene>
<sequence>MPSPSLLMVPSTSCIPRHVPAVPLEQFESCPPAPHTTPVTLHSFSSQSDVKFLGDENLLQLTMTVIRSSTTLDLLKAGKFQPSLPLKYVRRGPSFLGTPKDIEDDLLE</sequence>
<protein>
    <submittedName>
        <fullName evidence="1">Uncharacterized protein</fullName>
    </submittedName>
</protein>
<comment type="caution">
    <text evidence="1">The sequence shown here is derived from an EMBL/GenBank/DDBJ whole genome shotgun (WGS) entry which is preliminary data.</text>
</comment>
<reference evidence="1 2" key="1">
    <citation type="submission" date="2019-05" db="EMBL/GenBank/DDBJ databases">
        <title>Another draft genome of Portunus trituberculatus and its Hox gene families provides insights of decapod evolution.</title>
        <authorList>
            <person name="Jeong J.-H."/>
            <person name="Song I."/>
            <person name="Kim S."/>
            <person name="Choi T."/>
            <person name="Kim D."/>
            <person name="Ryu S."/>
            <person name="Kim W."/>
        </authorList>
    </citation>
    <scope>NUCLEOTIDE SEQUENCE [LARGE SCALE GENOMIC DNA]</scope>
    <source>
        <tissue evidence="1">Muscle</tissue>
    </source>
</reference>
<proteinExistence type="predicted"/>
<organism evidence="1 2">
    <name type="scientific">Portunus trituberculatus</name>
    <name type="common">Swimming crab</name>
    <name type="synonym">Neptunus trituberculatus</name>
    <dbReference type="NCBI Taxonomy" id="210409"/>
    <lineage>
        <taxon>Eukaryota</taxon>
        <taxon>Metazoa</taxon>
        <taxon>Ecdysozoa</taxon>
        <taxon>Arthropoda</taxon>
        <taxon>Crustacea</taxon>
        <taxon>Multicrustacea</taxon>
        <taxon>Malacostraca</taxon>
        <taxon>Eumalacostraca</taxon>
        <taxon>Eucarida</taxon>
        <taxon>Decapoda</taxon>
        <taxon>Pleocyemata</taxon>
        <taxon>Brachyura</taxon>
        <taxon>Eubrachyura</taxon>
        <taxon>Portunoidea</taxon>
        <taxon>Portunidae</taxon>
        <taxon>Portuninae</taxon>
        <taxon>Portunus</taxon>
    </lineage>
</organism>
<name>A0A5B7E366_PORTR</name>
<evidence type="ECO:0000313" key="1">
    <source>
        <dbReference type="EMBL" id="MPC27859.1"/>
    </source>
</evidence>
<evidence type="ECO:0000313" key="2">
    <source>
        <dbReference type="Proteomes" id="UP000324222"/>
    </source>
</evidence>
<keyword evidence="2" id="KW-1185">Reference proteome</keyword>